<evidence type="ECO:0000313" key="2">
    <source>
        <dbReference type="Proteomes" id="UP000249390"/>
    </source>
</evidence>
<sequence length="114" mass="12956">MPYDPPCFLLQSMYDQTQTYESCVSNFRGIQVVICKVAGGHIGTGGRTSNVREHVTVLLTIWTPQEMWLTLFLVCDRLINVPTHLIGKQVQPKLIHERLAAKYDIEKDSILTKP</sequence>
<comment type="caution">
    <text evidence="1">The sequence shown here is derived from an EMBL/GenBank/DDBJ whole genome shotgun (WGS) entry which is preliminary data.</text>
</comment>
<keyword evidence="2" id="KW-1185">Reference proteome</keyword>
<dbReference type="Proteomes" id="UP000249390">
    <property type="component" value="Unassembled WGS sequence"/>
</dbReference>
<name>A0A328E0Y1_9ASTE</name>
<proteinExistence type="predicted"/>
<dbReference type="AlphaFoldDB" id="A0A328E0Y1"/>
<protein>
    <submittedName>
        <fullName evidence="1">Uncharacterized protein</fullName>
    </submittedName>
</protein>
<gene>
    <name evidence="1" type="ORF">DM860_010350</name>
</gene>
<accession>A0A328E0Y1</accession>
<evidence type="ECO:0000313" key="1">
    <source>
        <dbReference type="EMBL" id="RAL51632.1"/>
    </source>
</evidence>
<dbReference type="EMBL" id="NQVE01000046">
    <property type="protein sequence ID" value="RAL51632.1"/>
    <property type="molecule type" value="Genomic_DNA"/>
</dbReference>
<reference evidence="1 2" key="1">
    <citation type="submission" date="2018-06" db="EMBL/GenBank/DDBJ databases">
        <title>The Genome of Cuscuta australis (Dodder) Provides Insight into the Evolution of Plant Parasitism.</title>
        <authorList>
            <person name="Liu H."/>
        </authorList>
    </citation>
    <scope>NUCLEOTIDE SEQUENCE [LARGE SCALE GENOMIC DNA]</scope>
    <source>
        <strain evidence="2">cv. Yunnan</strain>
        <tissue evidence="1">Vines</tissue>
    </source>
</reference>
<organism evidence="1 2">
    <name type="scientific">Cuscuta australis</name>
    <dbReference type="NCBI Taxonomy" id="267555"/>
    <lineage>
        <taxon>Eukaryota</taxon>
        <taxon>Viridiplantae</taxon>
        <taxon>Streptophyta</taxon>
        <taxon>Embryophyta</taxon>
        <taxon>Tracheophyta</taxon>
        <taxon>Spermatophyta</taxon>
        <taxon>Magnoliopsida</taxon>
        <taxon>eudicotyledons</taxon>
        <taxon>Gunneridae</taxon>
        <taxon>Pentapetalae</taxon>
        <taxon>asterids</taxon>
        <taxon>lamiids</taxon>
        <taxon>Solanales</taxon>
        <taxon>Convolvulaceae</taxon>
        <taxon>Cuscuteae</taxon>
        <taxon>Cuscuta</taxon>
        <taxon>Cuscuta subgen. Grammica</taxon>
        <taxon>Cuscuta sect. Cleistogrammica</taxon>
    </lineage>
</organism>